<keyword evidence="3" id="KW-1185">Reference proteome</keyword>
<dbReference type="AlphaFoldDB" id="A0A1B0AFF8"/>
<dbReference type="EnsemblMetazoa" id="GPAI043997-RA">
    <property type="protein sequence ID" value="GPAI043997-PA"/>
    <property type="gene ID" value="GPAI043997"/>
</dbReference>
<sequence length="110" mass="12667">MPLFHLINFVRSSASQYRDPAIAFKVSRKYLLENVDSGGFFFLMILLVNYLLKCKSAANDRGAPVLTLYRGERACVPLLDCNSEKAMYRNTTVTWFTGQEYNFIKILKEL</sequence>
<evidence type="ECO:0000313" key="3">
    <source>
        <dbReference type="Proteomes" id="UP000092445"/>
    </source>
</evidence>
<organism evidence="2 3">
    <name type="scientific">Glossina pallidipes</name>
    <name type="common">Tsetse fly</name>
    <dbReference type="NCBI Taxonomy" id="7398"/>
    <lineage>
        <taxon>Eukaryota</taxon>
        <taxon>Metazoa</taxon>
        <taxon>Ecdysozoa</taxon>
        <taxon>Arthropoda</taxon>
        <taxon>Hexapoda</taxon>
        <taxon>Insecta</taxon>
        <taxon>Pterygota</taxon>
        <taxon>Neoptera</taxon>
        <taxon>Endopterygota</taxon>
        <taxon>Diptera</taxon>
        <taxon>Brachycera</taxon>
        <taxon>Muscomorpha</taxon>
        <taxon>Hippoboscoidea</taxon>
        <taxon>Glossinidae</taxon>
        <taxon>Glossina</taxon>
    </lineage>
</organism>
<reference evidence="3" key="1">
    <citation type="submission" date="2014-03" db="EMBL/GenBank/DDBJ databases">
        <authorList>
            <person name="Aksoy S."/>
            <person name="Warren W."/>
            <person name="Wilson R.K."/>
        </authorList>
    </citation>
    <scope>NUCLEOTIDE SEQUENCE [LARGE SCALE GENOMIC DNA]</scope>
    <source>
        <strain evidence="3">IAEA</strain>
    </source>
</reference>
<name>A0A1B0AFF8_GLOPL</name>
<feature type="transmembrane region" description="Helical" evidence="1">
    <location>
        <begin position="35"/>
        <end position="52"/>
    </location>
</feature>
<accession>A0A1B0AFF8</accession>
<evidence type="ECO:0000313" key="2">
    <source>
        <dbReference type="EnsemblMetazoa" id="GPAI043997-PA"/>
    </source>
</evidence>
<reference evidence="2" key="2">
    <citation type="submission" date="2020-05" db="UniProtKB">
        <authorList>
            <consortium name="EnsemblMetazoa"/>
        </authorList>
    </citation>
    <scope>IDENTIFICATION</scope>
    <source>
        <strain evidence="2">IAEA</strain>
    </source>
</reference>
<protein>
    <submittedName>
        <fullName evidence="2">Uncharacterized protein</fullName>
    </submittedName>
</protein>
<dbReference type="VEuPathDB" id="VectorBase:GPAI043997"/>
<keyword evidence="1" id="KW-0472">Membrane</keyword>
<keyword evidence="1" id="KW-1133">Transmembrane helix</keyword>
<dbReference type="Proteomes" id="UP000092445">
    <property type="component" value="Unassembled WGS sequence"/>
</dbReference>
<keyword evidence="1" id="KW-0812">Transmembrane</keyword>
<evidence type="ECO:0000256" key="1">
    <source>
        <dbReference type="SAM" id="Phobius"/>
    </source>
</evidence>
<proteinExistence type="predicted"/>